<gene>
    <name evidence="5" type="ORF">WA026_018573</name>
</gene>
<comment type="caution">
    <text evidence="5">The sequence shown here is derived from an EMBL/GenBank/DDBJ whole genome shotgun (WGS) entry which is preliminary data.</text>
</comment>
<dbReference type="PANTHER" id="PTHR15036">
    <property type="entry name" value="PIKACHURIN-LIKE PROTEIN"/>
    <property type="match status" value="1"/>
</dbReference>
<protein>
    <recommendedName>
        <fullName evidence="4">EGF-like domain-containing protein</fullName>
    </recommendedName>
</protein>
<feature type="domain" description="EGF-like" evidence="4">
    <location>
        <begin position="139"/>
        <end position="175"/>
    </location>
</feature>
<dbReference type="GO" id="GO:0016020">
    <property type="term" value="C:membrane"/>
    <property type="evidence" value="ECO:0007669"/>
    <property type="project" value="UniProtKB-SubCell"/>
</dbReference>
<evidence type="ECO:0000313" key="6">
    <source>
        <dbReference type="Proteomes" id="UP001431783"/>
    </source>
</evidence>
<keyword evidence="2" id="KW-0245">EGF-like domain</keyword>
<dbReference type="AlphaFoldDB" id="A0AAW1U4S4"/>
<dbReference type="PROSITE" id="PS50026">
    <property type="entry name" value="EGF_3"/>
    <property type="match status" value="1"/>
</dbReference>
<keyword evidence="1 2" id="KW-1015">Disulfide bond</keyword>
<dbReference type="Gene3D" id="2.60.120.200">
    <property type="match status" value="1"/>
</dbReference>
<dbReference type="InterPro" id="IPR013320">
    <property type="entry name" value="ConA-like_dom_sf"/>
</dbReference>
<reference evidence="5 6" key="1">
    <citation type="submission" date="2023-03" db="EMBL/GenBank/DDBJ databases">
        <title>Genome insight into feeding habits of ladybird beetles.</title>
        <authorList>
            <person name="Li H.-S."/>
            <person name="Huang Y.-H."/>
            <person name="Pang H."/>
        </authorList>
    </citation>
    <scope>NUCLEOTIDE SEQUENCE [LARGE SCALE GENOMIC DNA]</scope>
    <source>
        <strain evidence="5">SYSU_2023b</strain>
        <tissue evidence="5">Whole body</tissue>
    </source>
</reference>
<dbReference type="SUPFAM" id="SSF49899">
    <property type="entry name" value="Concanavalin A-like lectins/glucanases"/>
    <property type="match status" value="1"/>
</dbReference>
<feature type="chain" id="PRO_5043901127" description="EGF-like domain-containing protein" evidence="3">
    <location>
        <begin position="21"/>
        <end position="244"/>
    </location>
</feature>
<comment type="caution">
    <text evidence="2">Lacks conserved residue(s) required for the propagation of feature annotation.</text>
</comment>
<evidence type="ECO:0000256" key="3">
    <source>
        <dbReference type="SAM" id="SignalP"/>
    </source>
</evidence>
<feature type="disulfide bond" evidence="2">
    <location>
        <begin position="143"/>
        <end position="153"/>
    </location>
</feature>
<proteinExistence type="predicted"/>
<dbReference type="CDD" id="cd00110">
    <property type="entry name" value="LamG"/>
    <property type="match status" value="1"/>
</dbReference>
<accession>A0AAW1U4S4</accession>
<evidence type="ECO:0000313" key="5">
    <source>
        <dbReference type="EMBL" id="KAK9877465.1"/>
    </source>
</evidence>
<dbReference type="SUPFAM" id="SSF57196">
    <property type="entry name" value="EGF/Laminin"/>
    <property type="match status" value="1"/>
</dbReference>
<dbReference type="Proteomes" id="UP001431783">
    <property type="component" value="Unassembled WGS sequence"/>
</dbReference>
<dbReference type="InterPro" id="IPR050372">
    <property type="entry name" value="Neurexin-related_CASP"/>
</dbReference>
<dbReference type="InterPro" id="IPR000742">
    <property type="entry name" value="EGF"/>
</dbReference>
<dbReference type="PROSITE" id="PS00022">
    <property type="entry name" value="EGF_1"/>
    <property type="match status" value="1"/>
</dbReference>
<evidence type="ECO:0000259" key="4">
    <source>
        <dbReference type="PROSITE" id="PS50026"/>
    </source>
</evidence>
<keyword evidence="6" id="KW-1185">Reference proteome</keyword>
<dbReference type="EMBL" id="JARQZJ010000042">
    <property type="protein sequence ID" value="KAK9877465.1"/>
    <property type="molecule type" value="Genomic_DNA"/>
</dbReference>
<organism evidence="5 6">
    <name type="scientific">Henosepilachna vigintioctopunctata</name>
    <dbReference type="NCBI Taxonomy" id="420089"/>
    <lineage>
        <taxon>Eukaryota</taxon>
        <taxon>Metazoa</taxon>
        <taxon>Ecdysozoa</taxon>
        <taxon>Arthropoda</taxon>
        <taxon>Hexapoda</taxon>
        <taxon>Insecta</taxon>
        <taxon>Pterygota</taxon>
        <taxon>Neoptera</taxon>
        <taxon>Endopterygota</taxon>
        <taxon>Coleoptera</taxon>
        <taxon>Polyphaga</taxon>
        <taxon>Cucujiformia</taxon>
        <taxon>Coccinelloidea</taxon>
        <taxon>Coccinellidae</taxon>
        <taxon>Epilachninae</taxon>
        <taxon>Epilachnini</taxon>
        <taxon>Henosepilachna</taxon>
    </lineage>
</organism>
<sequence>MDVRIILIHVFLIVGECGHGSPCEQLCYDLHDGMYECDCREDFILREDGYSCAEVNASASPPPPARVEASQLIYQKDAIFDAFEITQNSSLTPIDTNEVPGHLEEDVSNGTTQGPNLEQKFTVVSRSQDAERTTAAISTEAPCVMDCGSGGLCTRKRSGEQGCFCPLGRSGEGCKEAVDIRSPRFQGRSWLGFPALRGAYKHVQLAVQIRPEAYDGVFLLTGERDDMAGDFMALLLHQGRVEFR</sequence>
<evidence type="ECO:0000256" key="2">
    <source>
        <dbReference type="PROSITE-ProRule" id="PRU00076"/>
    </source>
</evidence>
<dbReference type="InterPro" id="IPR001791">
    <property type="entry name" value="Laminin_G"/>
</dbReference>
<dbReference type="Gene3D" id="2.10.25.10">
    <property type="entry name" value="Laminin"/>
    <property type="match status" value="1"/>
</dbReference>
<feature type="disulfide bond" evidence="2">
    <location>
        <begin position="165"/>
        <end position="174"/>
    </location>
</feature>
<keyword evidence="3" id="KW-0732">Signal</keyword>
<dbReference type="PANTHER" id="PTHR15036:SF85">
    <property type="entry name" value="SP2353, ISOFORM A"/>
    <property type="match status" value="1"/>
</dbReference>
<dbReference type="SMART" id="SM00181">
    <property type="entry name" value="EGF"/>
    <property type="match status" value="2"/>
</dbReference>
<evidence type="ECO:0000256" key="1">
    <source>
        <dbReference type="ARBA" id="ARBA00023157"/>
    </source>
</evidence>
<name>A0AAW1U4S4_9CUCU</name>
<feature type="signal peptide" evidence="3">
    <location>
        <begin position="1"/>
        <end position="20"/>
    </location>
</feature>